<evidence type="ECO:0000313" key="4">
    <source>
        <dbReference type="Proteomes" id="UP000702954"/>
    </source>
</evidence>
<evidence type="ECO:0000313" key="2">
    <source>
        <dbReference type="EMBL" id="TCS65536.1"/>
    </source>
</evidence>
<accession>A0A4R3JJQ6</accession>
<name>A0A4R3JJQ6_9FIRM</name>
<organism evidence="2 3">
    <name type="scientific">Faecalimonas umbilicata</name>
    <dbReference type="NCBI Taxonomy" id="1912855"/>
    <lineage>
        <taxon>Bacteria</taxon>
        <taxon>Bacillati</taxon>
        <taxon>Bacillota</taxon>
        <taxon>Clostridia</taxon>
        <taxon>Lachnospirales</taxon>
        <taxon>Lachnospiraceae</taxon>
        <taxon>Faecalimonas</taxon>
    </lineage>
</organism>
<evidence type="ECO:0000313" key="1">
    <source>
        <dbReference type="EMBL" id="GBU06611.1"/>
    </source>
</evidence>
<keyword evidence="4" id="KW-1185">Reference proteome</keyword>
<dbReference type="RefSeq" id="WP_165851631.1">
    <property type="nucleotide sequence ID" value="NZ_BHEO01000008.1"/>
</dbReference>
<proteinExistence type="predicted"/>
<gene>
    <name evidence="2" type="ORF">EDD74_12230</name>
    <name evidence="1" type="ORF">FAEUMB_31520</name>
</gene>
<dbReference type="EMBL" id="BHEO01000008">
    <property type="protein sequence ID" value="GBU06611.1"/>
    <property type="molecule type" value="Genomic_DNA"/>
</dbReference>
<dbReference type="Proteomes" id="UP000702954">
    <property type="component" value="Unassembled WGS sequence"/>
</dbReference>
<comment type="caution">
    <text evidence="2">The sequence shown here is derived from an EMBL/GenBank/DDBJ whole genome shotgun (WGS) entry which is preliminary data.</text>
</comment>
<dbReference type="AlphaFoldDB" id="A0A4R3JJQ6"/>
<dbReference type="EMBL" id="SLZV01000022">
    <property type="protein sequence ID" value="TCS65536.1"/>
    <property type="molecule type" value="Genomic_DNA"/>
</dbReference>
<evidence type="ECO:0000313" key="3">
    <source>
        <dbReference type="Proteomes" id="UP000294613"/>
    </source>
</evidence>
<reference evidence="2 3" key="2">
    <citation type="submission" date="2019-03" db="EMBL/GenBank/DDBJ databases">
        <title>Genomic Encyclopedia of Type Strains, Phase IV (KMG-IV): sequencing the most valuable type-strain genomes for metagenomic binning, comparative biology and taxonomic classification.</title>
        <authorList>
            <person name="Goeker M."/>
        </authorList>
    </citation>
    <scope>NUCLEOTIDE SEQUENCE [LARGE SCALE GENOMIC DNA]</scope>
    <source>
        <strain evidence="2 3">DSM 103426</strain>
    </source>
</reference>
<protein>
    <submittedName>
        <fullName evidence="2">Uncharacterized protein</fullName>
    </submittedName>
</protein>
<reference evidence="1 4" key="1">
    <citation type="journal article" date="2018" name="Int. J. Syst. Evol. Microbiol.">
        <title>Draft Genome Sequence of Faecalimonas umbilicata JCM 30896T, an Acetate-Producing Bacterium Isolated from Human Feces.</title>
        <authorList>
            <person name="Sakamoto M."/>
            <person name="Ikeyama N."/>
            <person name="Yuki M."/>
            <person name="Ohkuma M."/>
        </authorList>
    </citation>
    <scope>NUCLEOTIDE SEQUENCE [LARGE SCALE GENOMIC DNA]</scope>
    <source>
        <strain evidence="1 4">EGH7</strain>
    </source>
</reference>
<dbReference type="Proteomes" id="UP000294613">
    <property type="component" value="Unassembled WGS sequence"/>
</dbReference>
<sequence>MTPNEEILIEALMRHCFSCPMKDDANIDFEKECVGYRSPGCKECIQKHMEDLR</sequence>